<evidence type="ECO:0000259" key="15">
    <source>
        <dbReference type="PROSITE" id="PS50110"/>
    </source>
</evidence>
<dbReference type="Pfam" id="PF00512">
    <property type="entry name" value="HisKA"/>
    <property type="match status" value="1"/>
</dbReference>
<dbReference type="InterPro" id="IPR005467">
    <property type="entry name" value="His_kinase_dom"/>
</dbReference>
<dbReference type="InterPro" id="IPR003594">
    <property type="entry name" value="HATPase_dom"/>
</dbReference>
<evidence type="ECO:0000256" key="4">
    <source>
        <dbReference type="ARBA" id="ARBA00022553"/>
    </source>
</evidence>
<evidence type="ECO:0000256" key="3">
    <source>
        <dbReference type="ARBA" id="ARBA00012438"/>
    </source>
</evidence>
<keyword evidence="5" id="KW-0808">Transferase</keyword>
<dbReference type="EMBL" id="AUZM01000110">
    <property type="protein sequence ID" value="ERT04262.1"/>
    <property type="molecule type" value="Genomic_DNA"/>
</dbReference>
<dbReference type="Proteomes" id="UP000017127">
    <property type="component" value="Unassembled WGS sequence"/>
</dbReference>
<accession>U7QAN4</accession>
<evidence type="ECO:0000256" key="6">
    <source>
        <dbReference type="ARBA" id="ARBA00022692"/>
    </source>
</evidence>
<evidence type="ECO:0000256" key="10">
    <source>
        <dbReference type="ARBA" id="ARBA00022989"/>
    </source>
</evidence>
<keyword evidence="8 16" id="KW-0418">Kinase</keyword>
<keyword evidence="7" id="KW-0547">Nucleotide-binding</keyword>
<name>U7QAN4_9CYAN</name>
<dbReference type="OrthoDB" id="438185at2"/>
<dbReference type="GO" id="GO:0005524">
    <property type="term" value="F:ATP binding"/>
    <property type="evidence" value="ECO:0007669"/>
    <property type="project" value="UniProtKB-KW"/>
</dbReference>
<comment type="caution">
    <text evidence="16">The sequence shown here is derived from an EMBL/GenBank/DDBJ whole genome shotgun (WGS) entry which is preliminary data.</text>
</comment>
<evidence type="ECO:0000259" key="14">
    <source>
        <dbReference type="PROSITE" id="PS50109"/>
    </source>
</evidence>
<evidence type="ECO:0000313" key="16">
    <source>
        <dbReference type="EMBL" id="ERT04262.1"/>
    </source>
</evidence>
<dbReference type="AlphaFoldDB" id="U7QAN4"/>
<keyword evidence="10" id="KW-1133">Transmembrane helix</keyword>
<keyword evidence="4 12" id="KW-0597">Phosphoprotein</keyword>
<dbReference type="InterPro" id="IPR011006">
    <property type="entry name" value="CheY-like_superfamily"/>
</dbReference>
<dbReference type="Gene3D" id="3.30.565.10">
    <property type="entry name" value="Histidine kinase-like ATPase, C-terminal domain"/>
    <property type="match status" value="1"/>
</dbReference>
<evidence type="ECO:0000256" key="2">
    <source>
        <dbReference type="ARBA" id="ARBA00004370"/>
    </source>
</evidence>
<dbReference type="Pfam" id="PF02518">
    <property type="entry name" value="HATPase_c"/>
    <property type="match status" value="1"/>
</dbReference>
<dbReference type="PROSITE" id="PS50110">
    <property type="entry name" value="RESPONSE_REGULATORY"/>
    <property type="match status" value="1"/>
</dbReference>
<proteinExistence type="predicted"/>
<feature type="domain" description="Histidine kinase" evidence="14">
    <location>
        <begin position="182"/>
        <end position="407"/>
    </location>
</feature>
<sequence length="508" mass="57736">MPIPTIICVDDELFLLRSLAETLKRKFGEHYAVEIAETAEIALEIIAELQAEQIDIPLIISDQIMPDMKGVDLLIQVYQASPKTLQILLTGKASVEDVGKAVNSAKLYRYISKPWEEEDLILTVKEALRRYYQDKKLAEQNQALHRLNTDLEQKVIERTAELEKAKQAAEMAHQAKSNFFSFMSHELKTPLNSILGFSQLLAADKTLQEEQYKNIKIINRSGEQLLTLINDILAISRLEAGLMTLNERQFDLHRLLNFIKEMLEVKATEKELKLILEWSSNLPQYIQADDLKLRHILLHLVSNAIYLTETGTITLRVFENQVKNQPIDESISLHFEVEDTGLGINSNCIERILFNPFKSTLNSDLTEKIDLNWSISHEFIRLMGGELIAHPGVGQGSVFTFEINVKAYTKADHTVPEFTLTASDQAGIVLSPELLHSEKLCAQSLAMMPGSWIKQLSQSAAQCSDRQIQSLIERIPPEYSTLAQTLKQLVEDFRFDVILELTDPYVYK</sequence>
<dbReference type="InterPro" id="IPR036890">
    <property type="entry name" value="HATPase_C_sf"/>
</dbReference>
<dbReference type="Pfam" id="PF00072">
    <property type="entry name" value="Response_reg"/>
    <property type="match status" value="1"/>
</dbReference>
<feature type="modified residue" description="4-aspartylphosphate" evidence="12">
    <location>
        <position position="62"/>
    </location>
</feature>
<comment type="subcellular location">
    <subcellularLocation>
        <location evidence="2">Membrane</location>
    </subcellularLocation>
</comment>
<dbReference type="Gene3D" id="3.40.50.2300">
    <property type="match status" value="1"/>
</dbReference>
<evidence type="ECO:0000256" key="12">
    <source>
        <dbReference type="PROSITE-ProRule" id="PRU00169"/>
    </source>
</evidence>
<dbReference type="PANTHER" id="PTHR43719:SF28">
    <property type="entry name" value="PEROXIDE STRESS-ACTIVATED HISTIDINE KINASE MAK1-RELATED"/>
    <property type="match status" value="1"/>
</dbReference>
<dbReference type="SUPFAM" id="SSF55874">
    <property type="entry name" value="ATPase domain of HSP90 chaperone/DNA topoisomerase II/histidine kinase"/>
    <property type="match status" value="1"/>
</dbReference>
<evidence type="ECO:0000313" key="17">
    <source>
        <dbReference type="Proteomes" id="UP000017127"/>
    </source>
</evidence>
<dbReference type="InterPro" id="IPR050956">
    <property type="entry name" value="2C_system_His_kinase"/>
</dbReference>
<dbReference type="EC" id="2.7.13.3" evidence="3"/>
<dbReference type="SUPFAM" id="SSF52172">
    <property type="entry name" value="CheY-like"/>
    <property type="match status" value="1"/>
</dbReference>
<evidence type="ECO:0000256" key="5">
    <source>
        <dbReference type="ARBA" id="ARBA00022679"/>
    </source>
</evidence>
<evidence type="ECO:0000256" key="1">
    <source>
        <dbReference type="ARBA" id="ARBA00000085"/>
    </source>
</evidence>
<evidence type="ECO:0000256" key="9">
    <source>
        <dbReference type="ARBA" id="ARBA00022840"/>
    </source>
</evidence>
<evidence type="ECO:0000256" key="7">
    <source>
        <dbReference type="ARBA" id="ARBA00022741"/>
    </source>
</evidence>
<dbReference type="GO" id="GO:0016020">
    <property type="term" value="C:membrane"/>
    <property type="evidence" value="ECO:0007669"/>
    <property type="project" value="UniProtKB-SubCell"/>
</dbReference>
<dbReference type="PANTHER" id="PTHR43719">
    <property type="entry name" value="TWO-COMPONENT HISTIDINE KINASE"/>
    <property type="match status" value="1"/>
</dbReference>
<dbReference type="FunFam" id="1.10.287.130:FF:000004">
    <property type="entry name" value="Ethylene receptor 1"/>
    <property type="match status" value="1"/>
</dbReference>
<dbReference type="Gene3D" id="1.10.287.130">
    <property type="match status" value="1"/>
</dbReference>
<dbReference type="InterPro" id="IPR036097">
    <property type="entry name" value="HisK_dim/P_sf"/>
</dbReference>
<dbReference type="SMART" id="SM00448">
    <property type="entry name" value="REC"/>
    <property type="match status" value="1"/>
</dbReference>
<feature type="coiled-coil region" evidence="13">
    <location>
        <begin position="137"/>
        <end position="168"/>
    </location>
</feature>
<dbReference type="CDD" id="cd00082">
    <property type="entry name" value="HisKA"/>
    <property type="match status" value="1"/>
</dbReference>
<keyword evidence="9" id="KW-0067">ATP-binding</keyword>
<dbReference type="SMART" id="SM00388">
    <property type="entry name" value="HisKA"/>
    <property type="match status" value="1"/>
</dbReference>
<dbReference type="RefSeq" id="WP_023069477.1">
    <property type="nucleotide sequence ID" value="NZ_AUZM01000110.1"/>
</dbReference>
<protein>
    <recommendedName>
        <fullName evidence="3">histidine kinase</fullName>
        <ecNumber evidence="3">2.7.13.3</ecNumber>
    </recommendedName>
</protein>
<evidence type="ECO:0000256" key="8">
    <source>
        <dbReference type="ARBA" id="ARBA00022777"/>
    </source>
</evidence>
<evidence type="ECO:0000256" key="11">
    <source>
        <dbReference type="ARBA" id="ARBA00023136"/>
    </source>
</evidence>
<keyword evidence="13" id="KW-0175">Coiled coil</keyword>
<gene>
    <name evidence="16" type="ORF">M595_5800</name>
</gene>
<keyword evidence="11" id="KW-0472">Membrane</keyword>
<organism evidence="16 17">
    <name type="scientific">Lyngbya aestuarii BL J</name>
    <dbReference type="NCBI Taxonomy" id="1348334"/>
    <lineage>
        <taxon>Bacteria</taxon>
        <taxon>Bacillati</taxon>
        <taxon>Cyanobacteriota</taxon>
        <taxon>Cyanophyceae</taxon>
        <taxon>Oscillatoriophycideae</taxon>
        <taxon>Oscillatoriales</taxon>
        <taxon>Microcoleaceae</taxon>
        <taxon>Lyngbya</taxon>
    </lineage>
</organism>
<dbReference type="PROSITE" id="PS50109">
    <property type="entry name" value="HIS_KIN"/>
    <property type="match status" value="1"/>
</dbReference>
<evidence type="ECO:0000256" key="13">
    <source>
        <dbReference type="SAM" id="Coils"/>
    </source>
</evidence>
<dbReference type="SMART" id="SM00387">
    <property type="entry name" value="HATPase_c"/>
    <property type="match status" value="1"/>
</dbReference>
<dbReference type="InterPro" id="IPR001789">
    <property type="entry name" value="Sig_transdc_resp-reg_receiver"/>
</dbReference>
<comment type="catalytic activity">
    <reaction evidence="1">
        <text>ATP + protein L-histidine = ADP + protein N-phospho-L-histidine.</text>
        <dbReference type="EC" id="2.7.13.3"/>
    </reaction>
</comment>
<feature type="domain" description="Response regulatory" evidence="15">
    <location>
        <begin position="5"/>
        <end position="128"/>
    </location>
</feature>
<reference evidence="16 17" key="1">
    <citation type="journal article" date="2013" name="Front. Microbiol.">
        <title>Comparative genomic analyses of the cyanobacterium, Lyngbya aestuarii BL J, a powerful hydrogen producer.</title>
        <authorList>
            <person name="Kothari A."/>
            <person name="Vaughn M."/>
            <person name="Garcia-Pichel F."/>
        </authorList>
    </citation>
    <scope>NUCLEOTIDE SEQUENCE [LARGE SCALE GENOMIC DNA]</scope>
    <source>
        <strain evidence="16 17">BL J</strain>
    </source>
</reference>
<dbReference type="InterPro" id="IPR003661">
    <property type="entry name" value="HisK_dim/P_dom"/>
</dbReference>
<keyword evidence="17" id="KW-1185">Reference proteome</keyword>
<keyword evidence="6" id="KW-0812">Transmembrane</keyword>
<dbReference type="GO" id="GO:0000155">
    <property type="term" value="F:phosphorelay sensor kinase activity"/>
    <property type="evidence" value="ECO:0007669"/>
    <property type="project" value="InterPro"/>
</dbReference>
<dbReference type="SUPFAM" id="SSF47384">
    <property type="entry name" value="Homodimeric domain of signal transducing histidine kinase"/>
    <property type="match status" value="1"/>
</dbReference>